<dbReference type="Gene3D" id="3.40.190.10">
    <property type="entry name" value="Periplasmic binding protein-like II"/>
    <property type="match status" value="2"/>
</dbReference>
<dbReference type="Gene3D" id="1.10.10.10">
    <property type="entry name" value="Winged helix-like DNA-binding domain superfamily/Winged helix DNA-binding domain"/>
    <property type="match status" value="1"/>
</dbReference>
<feature type="domain" description="HTH lysR-type" evidence="5">
    <location>
        <begin position="4"/>
        <end position="61"/>
    </location>
</feature>
<dbReference type="SUPFAM" id="SSF53850">
    <property type="entry name" value="Periplasmic binding protein-like II"/>
    <property type="match status" value="1"/>
</dbReference>
<dbReference type="RefSeq" id="WP_390195146.1">
    <property type="nucleotide sequence ID" value="NZ_JBHMEP010000006.1"/>
</dbReference>
<dbReference type="PROSITE" id="PS50931">
    <property type="entry name" value="HTH_LYSR"/>
    <property type="match status" value="1"/>
</dbReference>
<dbReference type="InterPro" id="IPR036390">
    <property type="entry name" value="WH_DNA-bd_sf"/>
</dbReference>
<keyword evidence="4" id="KW-0804">Transcription</keyword>
<gene>
    <name evidence="6" type="ORF">ACFFUV_16485</name>
</gene>
<dbReference type="EMBL" id="JBHMEP010000006">
    <property type="protein sequence ID" value="MFB9136568.1"/>
    <property type="molecule type" value="Genomic_DNA"/>
</dbReference>
<evidence type="ECO:0000313" key="7">
    <source>
        <dbReference type="Proteomes" id="UP001589645"/>
    </source>
</evidence>
<dbReference type="PRINTS" id="PR00039">
    <property type="entry name" value="HTHLYSR"/>
</dbReference>
<reference evidence="6 7" key="1">
    <citation type="submission" date="2024-09" db="EMBL/GenBank/DDBJ databases">
        <authorList>
            <person name="Sun Q."/>
            <person name="Mori K."/>
        </authorList>
    </citation>
    <scope>NUCLEOTIDE SEQUENCE [LARGE SCALE GENOMIC DNA]</scope>
    <source>
        <strain evidence="6 7">CECT 8064</strain>
    </source>
</reference>
<evidence type="ECO:0000256" key="2">
    <source>
        <dbReference type="ARBA" id="ARBA00023015"/>
    </source>
</evidence>
<name>A0ABV5HQX6_9VIBR</name>
<accession>A0ABV5HQX6</accession>
<keyword evidence="3" id="KW-0238">DNA-binding</keyword>
<dbReference type="InterPro" id="IPR058163">
    <property type="entry name" value="LysR-type_TF_proteobact-type"/>
</dbReference>
<dbReference type="CDD" id="cd08432">
    <property type="entry name" value="PBP2_GcdR_TrpI_HvrB_AmpR_like"/>
    <property type="match status" value="1"/>
</dbReference>
<keyword evidence="2" id="KW-0805">Transcription regulation</keyword>
<organism evidence="6 7">
    <name type="scientific">Vibrio olivae</name>
    <dbReference type="NCBI Taxonomy" id="1243002"/>
    <lineage>
        <taxon>Bacteria</taxon>
        <taxon>Pseudomonadati</taxon>
        <taxon>Pseudomonadota</taxon>
        <taxon>Gammaproteobacteria</taxon>
        <taxon>Vibrionales</taxon>
        <taxon>Vibrionaceae</taxon>
        <taxon>Vibrio</taxon>
    </lineage>
</organism>
<dbReference type="Proteomes" id="UP001589645">
    <property type="component" value="Unassembled WGS sequence"/>
</dbReference>
<sequence length="292" mass="33000">MPLPSTKSLQVFLATAKHLNFTRAADAMNLTQGAISRQVIALEETVGVPLFYRHARGLSLTEQGRLLVPKAQDILDRLQQAISDVSASSSRIKLNAPSCVTSWLLPRLMAFQDAHPDVDVELTSSINHHSAPNFEAFDVVIIYGKEPRQPSVTSHHLFEERLTPMCRPELWDAIVPKAISDPSPWLEQFTWLHANSTQSDWQLWLNHRQQKKMSSKSNQHFSTLDQAMNAAQQGFGIAIGDVTLAQQDLLMNRLIQPFNDTVLSGQSYYFLYPRQTHNPILNLLQNWLISTH</sequence>
<comment type="similarity">
    <text evidence="1">Belongs to the LysR transcriptional regulatory family.</text>
</comment>
<evidence type="ECO:0000256" key="3">
    <source>
        <dbReference type="ARBA" id="ARBA00023125"/>
    </source>
</evidence>
<dbReference type="SUPFAM" id="SSF46785">
    <property type="entry name" value="Winged helix' DNA-binding domain"/>
    <property type="match status" value="1"/>
</dbReference>
<dbReference type="PANTHER" id="PTHR30537:SF26">
    <property type="entry name" value="GLYCINE CLEAVAGE SYSTEM TRANSCRIPTIONAL ACTIVATOR"/>
    <property type="match status" value="1"/>
</dbReference>
<evidence type="ECO:0000256" key="1">
    <source>
        <dbReference type="ARBA" id="ARBA00009437"/>
    </source>
</evidence>
<comment type="caution">
    <text evidence="6">The sequence shown here is derived from an EMBL/GenBank/DDBJ whole genome shotgun (WGS) entry which is preliminary data.</text>
</comment>
<dbReference type="Pfam" id="PF03466">
    <property type="entry name" value="LysR_substrate"/>
    <property type="match status" value="1"/>
</dbReference>
<dbReference type="Pfam" id="PF00126">
    <property type="entry name" value="HTH_1"/>
    <property type="match status" value="1"/>
</dbReference>
<protein>
    <submittedName>
        <fullName evidence="6">LysR substrate-binding domain-containing protein</fullName>
    </submittedName>
</protein>
<proteinExistence type="inferred from homology"/>
<dbReference type="InterPro" id="IPR005119">
    <property type="entry name" value="LysR_subst-bd"/>
</dbReference>
<evidence type="ECO:0000259" key="5">
    <source>
        <dbReference type="PROSITE" id="PS50931"/>
    </source>
</evidence>
<keyword evidence="7" id="KW-1185">Reference proteome</keyword>
<dbReference type="InterPro" id="IPR036388">
    <property type="entry name" value="WH-like_DNA-bd_sf"/>
</dbReference>
<evidence type="ECO:0000256" key="4">
    <source>
        <dbReference type="ARBA" id="ARBA00023163"/>
    </source>
</evidence>
<dbReference type="PANTHER" id="PTHR30537">
    <property type="entry name" value="HTH-TYPE TRANSCRIPTIONAL REGULATOR"/>
    <property type="match status" value="1"/>
</dbReference>
<evidence type="ECO:0000313" key="6">
    <source>
        <dbReference type="EMBL" id="MFB9136568.1"/>
    </source>
</evidence>
<dbReference type="InterPro" id="IPR000847">
    <property type="entry name" value="LysR_HTH_N"/>
</dbReference>